<dbReference type="GO" id="GO:0009088">
    <property type="term" value="P:threonine biosynthetic process"/>
    <property type="evidence" value="ECO:0007669"/>
    <property type="project" value="UniProtKB-UniRule"/>
</dbReference>
<dbReference type="InterPro" id="IPR011991">
    <property type="entry name" value="ArsR-like_HTH"/>
</dbReference>
<dbReference type="GO" id="GO:0006565">
    <property type="term" value="P:L-serine catabolic process"/>
    <property type="evidence" value="ECO:0007669"/>
    <property type="project" value="TreeGrafter"/>
</dbReference>
<dbReference type="InterPro" id="IPR005149">
    <property type="entry name" value="Tscrpt_reg_PadR_N"/>
</dbReference>
<evidence type="ECO:0000256" key="3">
    <source>
        <dbReference type="ARBA" id="ARBA00022898"/>
    </source>
</evidence>
<dbReference type="GO" id="GO:0003941">
    <property type="term" value="F:L-serine ammonia-lyase activity"/>
    <property type="evidence" value="ECO:0007669"/>
    <property type="project" value="TreeGrafter"/>
</dbReference>
<protein>
    <recommendedName>
        <fullName evidence="5">Threonine synthase</fullName>
        <ecNumber evidence="5">4.2.3.1</ecNumber>
    </recommendedName>
</protein>
<dbReference type="Proteomes" id="UP000269499">
    <property type="component" value="Unassembled WGS sequence"/>
</dbReference>
<dbReference type="EC" id="4.2.3.1" evidence="5"/>
<accession>A0A497F534</accession>
<dbReference type="GO" id="GO:0004794">
    <property type="term" value="F:threonine deaminase activity"/>
    <property type="evidence" value="ECO:0007669"/>
    <property type="project" value="TreeGrafter"/>
</dbReference>
<reference evidence="8 9" key="1">
    <citation type="submission" date="2018-06" db="EMBL/GenBank/DDBJ databases">
        <title>Extensive metabolic versatility and redundancy in microbially diverse, dynamic hydrothermal sediments.</title>
        <authorList>
            <person name="Dombrowski N."/>
            <person name="Teske A."/>
            <person name="Baker B.J."/>
        </authorList>
    </citation>
    <scope>NUCLEOTIDE SEQUENCE [LARGE SCALE GENOMIC DNA]</scope>
    <source>
        <strain evidence="8">B20_G2</strain>
    </source>
</reference>
<feature type="domain" description="Transcription regulator PadR N-terminal" evidence="7">
    <location>
        <begin position="360"/>
        <end position="430"/>
    </location>
</feature>
<feature type="domain" description="Tryptophan synthase beta chain-like PALP" evidence="6">
    <location>
        <begin position="24"/>
        <end position="318"/>
    </location>
</feature>
<dbReference type="SUPFAM" id="SSF46785">
    <property type="entry name" value="Winged helix' DNA-binding domain"/>
    <property type="match status" value="1"/>
</dbReference>
<evidence type="ECO:0000256" key="4">
    <source>
        <dbReference type="ARBA" id="ARBA00023239"/>
    </source>
</evidence>
<sequence length="433" mass="48000">MLEKRVDGIWKYIELLPCLSSSAISLGEGNTELLKCDKLGRKLGIRKLYVKDETKNPTGSFMDRGASVLITRLCESGFRGVYGIFKGNLGASLAAYSAKAGLKCTVFISERIDASKLYQMIAYGATIYPENKLEEIKFGDRHYLADNADPFLLEGEKTIGFEIIENFDWHLSDFIIAPMGTGGLISALWKAIKEFEILGLISEFRSKLIGVQSEQCAPIVDKFISGEAKEVDVERTLAVDIAFEKPSRDLEAIKALKESEGYAFKVSDEEMLLASMMLAKMEGVFAEPAAASTIACVKRMIDEGFLDPSDSVVCVITGSGLKDPVAAVKELEKNLTLEKFIKLKVRMKPRLGIGSTKIRILKLLSDEKLHGYDVWKKLCKSGFDISIPAVYQHLKELEQMGLISRVKSEVVEGRVRTYYAITSKGVELLRALT</sequence>
<dbReference type="EMBL" id="QMRA01000025">
    <property type="protein sequence ID" value="RLE54421.1"/>
    <property type="molecule type" value="Genomic_DNA"/>
</dbReference>
<dbReference type="PANTHER" id="PTHR48078">
    <property type="entry name" value="THREONINE DEHYDRATASE, MITOCHONDRIAL-RELATED"/>
    <property type="match status" value="1"/>
</dbReference>
<dbReference type="InterPro" id="IPR050147">
    <property type="entry name" value="Ser/Thr_Dehydratase"/>
</dbReference>
<evidence type="ECO:0000256" key="5">
    <source>
        <dbReference type="NCBIfam" id="TIGR00260"/>
    </source>
</evidence>
<keyword evidence="3" id="KW-0663">Pyridoxal phosphate</keyword>
<gene>
    <name evidence="8" type="primary">thrC</name>
    <name evidence="8" type="ORF">DRJ26_01920</name>
</gene>
<dbReference type="GO" id="GO:0009097">
    <property type="term" value="P:isoleucine biosynthetic process"/>
    <property type="evidence" value="ECO:0007669"/>
    <property type="project" value="TreeGrafter"/>
</dbReference>
<dbReference type="CDD" id="cd00090">
    <property type="entry name" value="HTH_ARSR"/>
    <property type="match status" value="1"/>
</dbReference>
<evidence type="ECO:0000259" key="7">
    <source>
        <dbReference type="Pfam" id="PF03551"/>
    </source>
</evidence>
<dbReference type="GO" id="GO:0004795">
    <property type="term" value="F:threonine synthase activity"/>
    <property type="evidence" value="ECO:0007669"/>
    <property type="project" value="UniProtKB-UniRule"/>
</dbReference>
<organism evidence="8 9">
    <name type="scientific">Thermoproteota archaeon</name>
    <dbReference type="NCBI Taxonomy" id="2056631"/>
    <lineage>
        <taxon>Archaea</taxon>
        <taxon>Thermoproteota</taxon>
    </lineage>
</organism>
<dbReference type="CDD" id="cd01563">
    <property type="entry name" value="Thr-synth_1"/>
    <property type="match status" value="1"/>
</dbReference>
<dbReference type="Pfam" id="PF00291">
    <property type="entry name" value="PALP"/>
    <property type="match status" value="1"/>
</dbReference>
<evidence type="ECO:0000259" key="6">
    <source>
        <dbReference type="Pfam" id="PF00291"/>
    </source>
</evidence>
<dbReference type="InterPro" id="IPR036388">
    <property type="entry name" value="WH-like_DNA-bd_sf"/>
</dbReference>
<name>A0A497F534_9CREN</name>
<dbReference type="GO" id="GO:0006567">
    <property type="term" value="P:L-threonine catabolic process"/>
    <property type="evidence" value="ECO:0007669"/>
    <property type="project" value="TreeGrafter"/>
</dbReference>
<dbReference type="InterPro" id="IPR036390">
    <property type="entry name" value="WH_DNA-bd_sf"/>
</dbReference>
<comment type="cofactor">
    <cofactor evidence="1">
        <name>pyridoxal 5'-phosphate</name>
        <dbReference type="ChEBI" id="CHEBI:597326"/>
    </cofactor>
</comment>
<proteinExistence type="inferred from homology"/>
<evidence type="ECO:0000256" key="1">
    <source>
        <dbReference type="ARBA" id="ARBA00001933"/>
    </source>
</evidence>
<dbReference type="InterPro" id="IPR001926">
    <property type="entry name" value="TrpB-like_PALP"/>
</dbReference>
<dbReference type="PANTHER" id="PTHR48078:SF6">
    <property type="entry name" value="L-THREONINE DEHYDRATASE CATABOLIC TDCB"/>
    <property type="match status" value="1"/>
</dbReference>
<dbReference type="SUPFAM" id="SSF53686">
    <property type="entry name" value="Tryptophan synthase beta subunit-like PLP-dependent enzymes"/>
    <property type="match status" value="1"/>
</dbReference>
<dbReference type="Gene3D" id="1.10.10.10">
    <property type="entry name" value="Winged helix-like DNA-binding domain superfamily/Winged helix DNA-binding domain"/>
    <property type="match status" value="1"/>
</dbReference>
<dbReference type="NCBIfam" id="TIGR00260">
    <property type="entry name" value="thrC"/>
    <property type="match status" value="1"/>
</dbReference>
<dbReference type="InterPro" id="IPR004450">
    <property type="entry name" value="Thr_synthase-like"/>
</dbReference>
<comment type="similarity">
    <text evidence="2">Belongs to the threonine synthase family.</text>
</comment>
<dbReference type="AlphaFoldDB" id="A0A497F534"/>
<comment type="caution">
    <text evidence="8">The sequence shown here is derived from an EMBL/GenBank/DDBJ whole genome shotgun (WGS) entry which is preliminary data.</text>
</comment>
<evidence type="ECO:0000256" key="2">
    <source>
        <dbReference type="ARBA" id="ARBA00005517"/>
    </source>
</evidence>
<dbReference type="Pfam" id="PF03551">
    <property type="entry name" value="PadR"/>
    <property type="match status" value="1"/>
</dbReference>
<keyword evidence="4 8" id="KW-0456">Lyase</keyword>
<evidence type="ECO:0000313" key="8">
    <source>
        <dbReference type="EMBL" id="RLE54421.1"/>
    </source>
</evidence>
<dbReference type="Gene3D" id="3.40.50.1100">
    <property type="match status" value="2"/>
</dbReference>
<evidence type="ECO:0000313" key="9">
    <source>
        <dbReference type="Proteomes" id="UP000269499"/>
    </source>
</evidence>
<dbReference type="InterPro" id="IPR036052">
    <property type="entry name" value="TrpB-like_PALP_sf"/>
</dbReference>